<name>A0A1F6N2I1_9BACT</name>
<dbReference type="AlphaFoldDB" id="A0A1F6N2I1"/>
<dbReference type="Proteomes" id="UP000177040">
    <property type="component" value="Unassembled WGS sequence"/>
</dbReference>
<protein>
    <submittedName>
        <fullName evidence="1">Uncharacterized protein</fullName>
    </submittedName>
</protein>
<dbReference type="EMBL" id="MFQH01000017">
    <property type="protein sequence ID" value="OGH78091.1"/>
    <property type="molecule type" value="Genomic_DNA"/>
</dbReference>
<dbReference type="InterPro" id="IPR011009">
    <property type="entry name" value="Kinase-like_dom_sf"/>
</dbReference>
<reference evidence="1 2" key="1">
    <citation type="journal article" date="2016" name="Nat. Commun.">
        <title>Thousands of microbial genomes shed light on interconnected biogeochemical processes in an aquifer system.</title>
        <authorList>
            <person name="Anantharaman K."/>
            <person name="Brown C.T."/>
            <person name="Hug L.A."/>
            <person name="Sharon I."/>
            <person name="Castelle C.J."/>
            <person name="Probst A.J."/>
            <person name="Thomas B.C."/>
            <person name="Singh A."/>
            <person name="Wilkins M.J."/>
            <person name="Karaoz U."/>
            <person name="Brodie E.L."/>
            <person name="Williams K.H."/>
            <person name="Hubbard S.S."/>
            <person name="Banfield J.F."/>
        </authorList>
    </citation>
    <scope>NUCLEOTIDE SEQUENCE [LARGE SCALE GENOMIC DNA]</scope>
</reference>
<sequence>MYTKKLKIKLPASSSSQYDLNDYVFADKLADNNTPFVSHTIEIWRHKKSRKKVVVKKVRHGCEHSLVADLIGQRFFSLANLPVPKTSLVKFQGRYCLVEEFLYGYSNSPDPLVLPKHHENNRVVKSGIIWDIWLGHYDRQPYNFMFKGKDVIFIDFGGSLTSSPSGQIKGFYSTVSDQEILRCVRAFQGNQPVNAAYGKVISVIAGAYNPLILDKHLIKILIKKLAKITDEQIDTIVDEASMPFIKKNSRRIERILKTLSLKLKIPLEKLHYRHYHRNFFEAQETYQIIHDNFNNDESQYLKWALKERRNSIVHKFSNI</sequence>
<comment type="caution">
    <text evidence="1">The sequence shown here is derived from an EMBL/GenBank/DDBJ whole genome shotgun (WGS) entry which is preliminary data.</text>
</comment>
<organism evidence="1 2">
    <name type="scientific">Candidatus Magasanikbacteria bacterium RIFCSPLOWO2_01_FULL_40_15</name>
    <dbReference type="NCBI Taxonomy" id="1798686"/>
    <lineage>
        <taxon>Bacteria</taxon>
        <taxon>Candidatus Magasanikiibacteriota</taxon>
    </lineage>
</organism>
<evidence type="ECO:0000313" key="2">
    <source>
        <dbReference type="Proteomes" id="UP000177040"/>
    </source>
</evidence>
<accession>A0A1F6N2I1</accession>
<gene>
    <name evidence="1" type="ORF">A2983_03350</name>
</gene>
<proteinExistence type="predicted"/>
<dbReference type="SUPFAM" id="SSF56112">
    <property type="entry name" value="Protein kinase-like (PK-like)"/>
    <property type="match status" value="1"/>
</dbReference>
<evidence type="ECO:0000313" key="1">
    <source>
        <dbReference type="EMBL" id="OGH78091.1"/>
    </source>
</evidence>